<dbReference type="PANTHER" id="PTHR30093">
    <property type="entry name" value="GENERAL SECRETION PATHWAY PROTEIN G"/>
    <property type="match status" value="1"/>
</dbReference>
<dbReference type="InterPro" id="IPR001082">
    <property type="entry name" value="Pilin"/>
</dbReference>
<dbReference type="GO" id="GO:0009289">
    <property type="term" value="C:pilus"/>
    <property type="evidence" value="ECO:0007669"/>
    <property type="project" value="InterPro"/>
</dbReference>
<evidence type="ECO:0000313" key="6">
    <source>
        <dbReference type="Proteomes" id="UP000501939"/>
    </source>
</evidence>
<reference evidence="5 6" key="1">
    <citation type="submission" date="2020-03" db="EMBL/GenBank/DDBJ databases">
        <authorList>
            <person name="Zhu W."/>
        </authorList>
    </citation>
    <scope>NUCLEOTIDE SEQUENCE [LARGE SCALE GENOMIC DNA]</scope>
    <source>
        <strain evidence="5 6">185</strain>
    </source>
</reference>
<dbReference type="GO" id="GO:0007155">
    <property type="term" value="P:cell adhesion"/>
    <property type="evidence" value="ECO:0007669"/>
    <property type="project" value="InterPro"/>
</dbReference>
<dbReference type="KEGG" id="alj:G8D99_13855"/>
<dbReference type="NCBIfam" id="TIGR02532">
    <property type="entry name" value="IV_pilin_GFxxxE"/>
    <property type="match status" value="1"/>
</dbReference>
<dbReference type="Proteomes" id="UP000501939">
    <property type="component" value="Chromosome"/>
</dbReference>
<evidence type="ECO:0000256" key="2">
    <source>
        <dbReference type="ARBA" id="ARBA00022481"/>
    </source>
</evidence>
<dbReference type="SUPFAM" id="SSF54523">
    <property type="entry name" value="Pili subunits"/>
    <property type="match status" value="1"/>
</dbReference>
<evidence type="ECO:0000256" key="1">
    <source>
        <dbReference type="ARBA" id="ARBA00005233"/>
    </source>
</evidence>
<dbReference type="Pfam" id="PF07963">
    <property type="entry name" value="N_methyl"/>
    <property type="match status" value="1"/>
</dbReference>
<keyword evidence="2" id="KW-0488">Methylation</keyword>
<evidence type="ECO:0000256" key="4">
    <source>
        <dbReference type="SAM" id="Phobius"/>
    </source>
</evidence>
<proteinExistence type="inferred from homology"/>
<dbReference type="Pfam" id="PF00114">
    <property type="entry name" value="Pilin"/>
    <property type="match status" value="1"/>
</dbReference>
<keyword evidence="6" id="KW-1185">Reference proteome</keyword>
<organism evidence="5 6">
    <name type="scientific">Acinetobacter lanii</name>
    <dbReference type="NCBI Taxonomy" id="2715163"/>
    <lineage>
        <taxon>Bacteria</taxon>
        <taxon>Pseudomonadati</taxon>
        <taxon>Pseudomonadota</taxon>
        <taxon>Gammaproteobacteria</taxon>
        <taxon>Moraxellales</taxon>
        <taxon>Moraxellaceae</taxon>
        <taxon>Acinetobacter</taxon>
    </lineage>
</organism>
<comment type="similarity">
    <text evidence="1 3">Belongs to the N-Me-Phe pilin family.</text>
</comment>
<keyword evidence="3" id="KW-0281">Fimbrium</keyword>
<name>A0A6G8S729_9GAMM</name>
<keyword evidence="4" id="KW-0472">Membrane</keyword>
<keyword evidence="4" id="KW-1133">Transmembrane helix</keyword>
<dbReference type="AlphaFoldDB" id="A0A6G8S729"/>
<dbReference type="InterPro" id="IPR045584">
    <property type="entry name" value="Pilin-like"/>
</dbReference>
<keyword evidence="4" id="KW-0812">Transmembrane</keyword>
<evidence type="ECO:0000313" key="5">
    <source>
        <dbReference type="EMBL" id="QIO09989.1"/>
    </source>
</evidence>
<dbReference type="InterPro" id="IPR012902">
    <property type="entry name" value="N_methyl_site"/>
</dbReference>
<dbReference type="EMBL" id="CP049916">
    <property type="protein sequence ID" value="QIO09989.1"/>
    <property type="molecule type" value="Genomic_DNA"/>
</dbReference>
<dbReference type="Gene3D" id="3.30.700.10">
    <property type="entry name" value="Glycoprotein, Type 4 Pilin"/>
    <property type="match status" value="1"/>
</dbReference>
<protein>
    <submittedName>
        <fullName evidence="5">Prepilin-type N-terminal cleavage/methylation domain-containing protein</fullName>
    </submittedName>
</protein>
<evidence type="ECO:0000256" key="3">
    <source>
        <dbReference type="RuleBase" id="RU000389"/>
    </source>
</evidence>
<accession>A0A6G8S729</accession>
<gene>
    <name evidence="5" type="ORF">G8D99_13855</name>
</gene>
<dbReference type="PROSITE" id="PS00409">
    <property type="entry name" value="PROKAR_NTER_METHYL"/>
    <property type="match status" value="1"/>
</dbReference>
<feature type="transmembrane region" description="Helical" evidence="4">
    <location>
        <begin position="12"/>
        <end position="30"/>
    </location>
</feature>
<dbReference type="PANTHER" id="PTHR30093:SF34">
    <property type="entry name" value="PREPILIN PEPTIDASE-DEPENDENT PROTEIN D"/>
    <property type="match status" value="1"/>
</dbReference>
<dbReference type="RefSeq" id="WP_166326883.1">
    <property type="nucleotide sequence ID" value="NZ_CP049916.1"/>
</dbReference>
<sequence>MNAQKGFTLIELMIVVAIIGILAAVAIPAYQNYTVRAKVTELVTAGSAAKAEISEGFQSGGIVGMNGAVGSINAATVASKYVESVKATADTGVITVTSSEDGSLPTEAQKKTINLVPYITTGGEDGATAQLTATTVSDGESLQWACASAGTATAVGRGLTANSVVGTMPAKYVPSECK</sequence>